<keyword evidence="3" id="KW-1185">Reference proteome</keyword>
<comment type="caution">
    <text evidence="2">The sequence shown here is derived from an EMBL/GenBank/DDBJ whole genome shotgun (WGS) entry which is preliminary data.</text>
</comment>
<proteinExistence type="predicted"/>
<dbReference type="PANTHER" id="PTHR33621:SF2">
    <property type="entry name" value="RIBOSOMAL L1 DOMAIN-CONTAINING PROTEIN"/>
    <property type="match status" value="1"/>
</dbReference>
<protein>
    <submittedName>
        <fullName evidence="2">Uncharacterized protein</fullName>
    </submittedName>
</protein>
<evidence type="ECO:0000256" key="1">
    <source>
        <dbReference type="SAM" id="MobiDB-lite"/>
    </source>
</evidence>
<dbReference type="OrthoDB" id="1285749at2759"/>
<feature type="region of interest" description="Disordered" evidence="1">
    <location>
        <begin position="74"/>
        <end position="101"/>
    </location>
</feature>
<gene>
    <name evidence="2" type="ORF">CQW23_12345</name>
</gene>
<evidence type="ECO:0000313" key="3">
    <source>
        <dbReference type="Proteomes" id="UP000224567"/>
    </source>
</evidence>
<dbReference type="STRING" id="33114.A0A2G2WSB9"/>
<dbReference type="EMBL" id="MLFT02000005">
    <property type="protein sequence ID" value="PHT48137.1"/>
    <property type="molecule type" value="Genomic_DNA"/>
</dbReference>
<sequence>MRTLSVSSPVSTCQNSLARWISTALQVTRRELQAVCKKNKIPANMTNVAMADALQSLQFVDGIEEVLKTCESDVANSSMESPGKSEAISRVPRTSHRTTQRKTIKHEIFCSYTDSAS</sequence>
<dbReference type="AlphaFoldDB" id="A0A2G2WSB9"/>
<accession>A0A2G2WSB9</accession>
<reference evidence="3" key="2">
    <citation type="journal article" date="2017" name="J. Anim. Genet.">
        <title>Multiple reference genome sequences of hot pepper reveal the massive evolution of plant disease resistance genes by retroduplication.</title>
        <authorList>
            <person name="Kim S."/>
            <person name="Park J."/>
            <person name="Yeom S.-I."/>
            <person name="Kim Y.-M."/>
            <person name="Seo E."/>
            <person name="Kim K.-T."/>
            <person name="Kim M.-S."/>
            <person name="Lee J.M."/>
            <person name="Cheong K."/>
            <person name="Shin H.-S."/>
            <person name="Kim S.-B."/>
            <person name="Han K."/>
            <person name="Lee J."/>
            <person name="Park M."/>
            <person name="Lee H.-A."/>
            <person name="Lee H.-Y."/>
            <person name="Lee Y."/>
            <person name="Oh S."/>
            <person name="Lee J.H."/>
            <person name="Choi E."/>
            <person name="Choi E."/>
            <person name="Lee S.E."/>
            <person name="Jeon J."/>
            <person name="Kim H."/>
            <person name="Choi G."/>
            <person name="Song H."/>
            <person name="Lee J."/>
            <person name="Lee S.-C."/>
            <person name="Kwon J.-K."/>
            <person name="Lee H.-Y."/>
            <person name="Koo N."/>
            <person name="Hong Y."/>
            <person name="Kim R.W."/>
            <person name="Kang W.-H."/>
            <person name="Huh J.H."/>
            <person name="Kang B.-C."/>
            <person name="Yang T.-J."/>
            <person name="Lee Y.-H."/>
            <person name="Bennetzen J.L."/>
            <person name="Choi D."/>
        </authorList>
    </citation>
    <scope>NUCLEOTIDE SEQUENCE [LARGE SCALE GENOMIC DNA]</scope>
    <source>
        <strain evidence="3">cv. PBC81</strain>
    </source>
</reference>
<evidence type="ECO:0000313" key="2">
    <source>
        <dbReference type="EMBL" id="PHT48137.1"/>
    </source>
</evidence>
<dbReference type="PANTHER" id="PTHR33621">
    <property type="entry name" value="ASPARTIC/GLUTAMIC ACID-RICH PROTEIN"/>
    <property type="match status" value="1"/>
</dbReference>
<organism evidence="2 3">
    <name type="scientific">Capsicum baccatum</name>
    <name type="common">Peruvian pepper</name>
    <dbReference type="NCBI Taxonomy" id="33114"/>
    <lineage>
        <taxon>Eukaryota</taxon>
        <taxon>Viridiplantae</taxon>
        <taxon>Streptophyta</taxon>
        <taxon>Embryophyta</taxon>
        <taxon>Tracheophyta</taxon>
        <taxon>Spermatophyta</taxon>
        <taxon>Magnoliopsida</taxon>
        <taxon>eudicotyledons</taxon>
        <taxon>Gunneridae</taxon>
        <taxon>Pentapetalae</taxon>
        <taxon>asterids</taxon>
        <taxon>lamiids</taxon>
        <taxon>Solanales</taxon>
        <taxon>Solanaceae</taxon>
        <taxon>Solanoideae</taxon>
        <taxon>Capsiceae</taxon>
        <taxon>Capsicum</taxon>
    </lineage>
</organism>
<reference evidence="2 3" key="1">
    <citation type="journal article" date="2017" name="Genome Biol.">
        <title>New reference genome sequences of hot pepper reveal the massive evolution of plant disease-resistance genes by retroduplication.</title>
        <authorList>
            <person name="Kim S."/>
            <person name="Park J."/>
            <person name="Yeom S.I."/>
            <person name="Kim Y.M."/>
            <person name="Seo E."/>
            <person name="Kim K.T."/>
            <person name="Kim M.S."/>
            <person name="Lee J.M."/>
            <person name="Cheong K."/>
            <person name="Shin H.S."/>
            <person name="Kim S.B."/>
            <person name="Han K."/>
            <person name="Lee J."/>
            <person name="Park M."/>
            <person name="Lee H.A."/>
            <person name="Lee H.Y."/>
            <person name="Lee Y."/>
            <person name="Oh S."/>
            <person name="Lee J.H."/>
            <person name="Choi E."/>
            <person name="Choi E."/>
            <person name="Lee S.E."/>
            <person name="Jeon J."/>
            <person name="Kim H."/>
            <person name="Choi G."/>
            <person name="Song H."/>
            <person name="Lee J."/>
            <person name="Lee S.C."/>
            <person name="Kwon J.K."/>
            <person name="Lee H.Y."/>
            <person name="Koo N."/>
            <person name="Hong Y."/>
            <person name="Kim R.W."/>
            <person name="Kang W.H."/>
            <person name="Huh J.H."/>
            <person name="Kang B.C."/>
            <person name="Yang T.J."/>
            <person name="Lee Y.H."/>
            <person name="Bennetzen J.L."/>
            <person name="Choi D."/>
        </authorList>
    </citation>
    <scope>NUCLEOTIDE SEQUENCE [LARGE SCALE GENOMIC DNA]</scope>
    <source>
        <strain evidence="3">cv. PBC81</strain>
    </source>
</reference>
<dbReference type="Proteomes" id="UP000224567">
    <property type="component" value="Unassembled WGS sequence"/>
</dbReference>
<name>A0A2G2WSB9_CAPBA</name>